<dbReference type="InterPro" id="IPR023214">
    <property type="entry name" value="HAD_sf"/>
</dbReference>
<dbReference type="RefSeq" id="WP_254163290.1">
    <property type="nucleotide sequence ID" value="NZ_JAHESF010000009.1"/>
</dbReference>
<dbReference type="EMBL" id="JAHESF010000009">
    <property type="protein sequence ID" value="MBT1697420.1"/>
    <property type="molecule type" value="Genomic_DNA"/>
</dbReference>
<dbReference type="PANTHER" id="PTHR43344">
    <property type="entry name" value="PHOSPHOSERINE PHOSPHATASE"/>
    <property type="match status" value="1"/>
</dbReference>
<dbReference type="InterPro" id="IPR050582">
    <property type="entry name" value="HAD-like_SerB"/>
</dbReference>
<keyword evidence="3" id="KW-1185">Reference proteome</keyword>
<feature type="transmembrane region" description="Helical" evidence="1">
    <location>
        <begin position="33"/>
        <end position="52"/>
    </location>
</feature>
<dbReference type="Gene3D" id="1.20.1440.100">
    <property type="entry name" value="SG protein - dephosphorylation function"/>
    <property type="match status" value="1"/>
</dbReference>
<keyword evidence="1" id="KW-0812">Transmembrane</keyword>
<dbReference type="AlphaFoldDB" id="A0AAP2GP13"/>
<dbReference type="NCBIfam" id="TIGR01488">
    <property type="entry name" value="HAD-SF-IB"/>
    <property type="match status" value="1"/>
</dbReference>
<dbReference type="Proteomes" id="UP001319200">
    <property type="component" value="Unassembled WGS sequence"/>
</dbReference>
<keyword evidence="1" id="KW-0472">Membrane</keyword>
<evidence type="ECO:0000313" key="3">
    <source>
        <dbReference type="Proteomes" id="UP001319200"/>
    </source>
</evidence>
<name>A0AAP2GP13_9BACT</name>
<keyword evidence="1" id="KW-1133">Transmembrane helix</keyword>
<evidence type="ECO:0000256" key="1">
    <source>
        <dbReference type="SAM" id="Phobius"/>
    </source>
</evidence>
<dbReference type="InterPro" id="IPR036412">
    <property type="entry name" value="HAD-like_sf"/>
</dbReference>
<sequence length="212" mass="24351">MTRKLALFDFDGTITTKDTLVEFLMFYKGRLRFFWGMFVLSPVLALYVLKLIPNWKGKQICLRYFLGGEKLEDFTIRCKEFSERLLPRLIRPQALEAINAYKREGTQVAVVTASAENWVQPWCEKQGLICVGTQLEVENNKITGNLCGANCYGPEKVKRIQQQFTLTDFKEIVAYGDSSGDREMFTIAHRHHYKPFRSAQPVARGINAVNRG</sequence>
<gene>
    <name evidence="2" type="ORF">KK083_11070</name>
</gene>
<keyword evidence="2" id="KW-0378">Hydrolase</keyword>
<protein>
    <submittedName>
        <fullName evidence="2">HAD-IB family hydrolase</fullName>
    </submittedName>
</protein>
<organism evidence="2 3">
    <name type="scientific">Chryseosolibacter histidini</name>
    <dbReference type="NCBI Taxonomy" id="2782349"/>
    <lineage>
        <taxon>Bacteria</taxon>
        <taxon>Pseudomonadati</taxon>
        <taxon>Bacteroidota</taxon>
        <taxon>Cytophagia</taxon>
        <taxon>Cytophagales</taxon>
        <taxon>Chryseotaleaceae</taxon>
        <taxon>Chryseosolibacter</taxon>
    </lineage>
</organism>
<reference evidence="2 3" key="1">
    <citation type="submission" date="2021-05" db="EMBL/GenBank/DDBJ databases">
        <title>A Polyphasic approach of four new species of the genus Ohtaekwangia: Ohtaekwangia histidinii sp. nov., Ohtaekwangia cretensis sp. nov., Ohtaekwangia indiensis sp. nov., Ohtaekwangia reichenbachii sp. nov. from diverse environment.</title>
        <authorList>
            <person name="Octaviana S."/>
        </authorList>
    </citation>
    <scope>NUCLEOTIDE SEQUENCE [LARGE SCALE GENOMIC DNA]</scope>
    <source>
        <strain evidence="2 3">PWU4</strain>
    </source>
</reference>
<comment type="caution">
    <text evidence="2">The sequence shown here is derived from an EMBL/GenBank/DDBJ whole genome shotgun (WGS) entry which is preliminary data.</text>
</comment>
<dbReference type="NCBIfam" id="TIGR01490">
    <property type="entry name" value="HAD-SF-IB-hyp1"/>
    <property type="match status" value="1"/>
</dbReference>
<dbReference type="Pfam" id="PF12710">
    <property type="entry name" value="HAD"/>
    <property type="match status" value="1"/>
</dbReference>
<dbReference type="InterPro" id="IPR006385">
    <property type="entry name" value="HAD_hydro_SerB1"/>
</dbReference>
<dbReference type="Gene3D" id="3.40.50.1000">
    <property type="entry name" value="HAD superfamily/HAD-like"/>
    <property type="match status" value="1"/>
</dbReference>
<dbReference type="SUPFAM" id="SSF56784">
    <property type="entry name" value="HAD-like"/>
    <property type="match status" value="1"/>
</dbReference>
<proteinExistence type="predicted"/>
<evidence type="ECO:0000313" key="2">
    <source>
        <dbReference type="EMBL" id="MBT1697420.1"/>
    </source>
</evidence>
<dbReference type="GO" id="GO:0016787">
    <property type="term" value="F:hydrolase activity"/>
    <property type="evidence" value="ECO:0007669"/>
    <property type="project" value="UniProtKB-KW"/>
</dbReference>
<accession>A0AAP2GP13</accession>